<keyword evidence="2" id="KW-1133">Transmembrane helix</keyword>
<comment type="caution">
    <text evidence="3">The sequence shown here is derived from an EMBL/GenBank/DDBJ whole genome shotgun (WGS) entry which is preliminary data.</text>
</comment>
<accession>A0AAQ4EL62</accession>
<keyword evidence="2" id="KW-0812">Transmembrane</keyword>
<name>A0AAQ4EL62_AMBAM</name>
<organism evidence="3 4">
    <name type="scientific">Amblyomma americanum</name>
    <name type="common">Lone star tick</name>
    <dbReference type="NCBI Taxonomy" id="6943"/>
    <lineage>
        <taxon>Eukaryota</taxon>
        <taxon>Metazoa</taxon>
        <taxon>Ecdysozoa</taxon>
        <taxon>Arthropoda</taxon>
        <taxon>Chelicerata</taxon>
        <taxon>Arachnida</taxon>
        <taxon>Acari</taxon>
        <taxon>Parasitiformes</taxon>
        <taxon>Ixodida</taxon>
        <taxon>Ixodoidea</taxon>
        <taxon>Ixodidae</taxon>
        <taxon>Amblyomminae</taxon>
        <taxon>Amblyomma</taxon>
    </lineage>
</organism>
<keyword evidence="2" id="KW-0472">Membrane</keyword>
<feature type="compositionally biased region" description="Polar residues" evidence="1">
    <location>
        <begin position="256"/>
        <end position="268"/>
    </location>
</feature>
<protein>
    <submittedName>
        <fullName evidence="3">Uncharacterized protein</fullName>
    </submittedName>
</protein>
<sequence>MADNASEIALRRGLSSNLNVVVEGKGAVGASFSTYGINHTKAGKERSKEAQAAAAARAPAVDPCATIPSLCSSGPVLIIWTGGMESSEFDAEISVPVVVVSRDSLYVIVAVLSASVLGCVAVLAYSFTNYNNLRQNAEEVRNYIASLAKAAELKKSNYGGAEQRAAGGLSATMNAPVPAASAAGSQNVGMPRGGGVLFNEAAKDDLAEVARQEVSSAENLVPDAQHQDTDLRAGTVGVAAAVPAAARIEETVGSAAATNARPSATLNGTAELLEPGRHSLSR</sequence>
<evidence type="ECO:0000313" key="4">
    <source>
        <dbReference type="Proteomes" id="UP001321473"/>
    </source>
</evidence>
<evidence type="ECO:0000256" key="2">
    <source>
        <dbReference type="SAM" id="Phobius"/>
    </source>
</evidence>
<reference evidence="3 4" key="1">
    <citation type="journal article" date="2023" name="Arcadia Sci">
        <title>De novo assembly of a long-read Amblyomma americanum tick genome.</title>
        <authorList>
            <person name="Chou S."/>
            <person name="Poskanzer K.E."/>
            <person name="Rollins M."/>
            <person name="Thuy-Boun P.S."/>
        </authorList>
    </citation>
    <scope>NUCLEOTIDE SEQUENCE [LARGE SCALE GENOMIC DNA]</scope>
    <source>
        <strain evidence="3">F_SG_1</strain>
        <tissue evidence="3">Salivary glands</tissue>
    </source>
</reference>
<feature type="transmembrane region" description="Helical" evidence="2">
    <location>
        <begin position="105"/>
        <end position="127"/>
    </location>
</feature>
<feature type="region of interest" description="Disordered" evidence="1">
    <location>
        <begin position="253"/>
        <end position="282"/>
    </location>
</feature>
<dbReference type="Proteomes" id="UP001321473">
    <property type="component" value="Unassembled WGS sequence"/>
</dbReference>
<evidence type="ECO:0000256" key="1">
    <source>
        <dbReference type="SAM" id="MobiDB-lite"/>
    </source>
</evidence>
<proteinExistence type="predicted"/>
<keyword evidence="4" id="KW-1185">Reference proteome</keyword>
<evidence type="ECO:0000313" key="3">
    <source>
        <dbReference type="EMBL" id="KAK8775328.1"/>
    </source>
</evidence>
<dbReference type="AlphaFoldDB" id="A0AAQ4EL62"/>
<dbReference type="EMBL" id="JARKHS020014252">
    <property type="protein sequence ID" value="KAK8775328.1"/>
    <property type="molecule type" value="Genomic_DNA"/>
</dbReference>
<gene>
    <name evidence="3" type="ORF">V5799_031327</name>
</gene>